<name>A0A2B7X8N7_9EURO</name>
<comment type="caution">
    <text evidence="2">The sequence shown here is derived from an EMBL/GenBank/DDBJ whole genome shotgun (WGS) entry which is preliminary data.</text>
</comment>
<dbReference type="Proteomes" id="UP000224080">
    <property type="component" value="Unassembled WGS sequence"/>
</dbReference>
<feature type="region of interest" description="Disordered" evidence="1">
    <location>
        <begin position="54"/>
        <end position="130"/>
    </location>
</feature>
<accession>A0A2B7X8N7</accession>
<keyword evidence="3" id="KW-1185">Reference proteome</keyword>
<protein>
    <submittedName>
        <fullName evidence="2">Uncharacterized protein</fullName>
    </submittedName>
</protein>
<feature type="compositionally biased region" description="Low complexity" evidence="1">
    <location>
        <begin position="59"/>
        <end position="71"/>
    </location>
</feature>
<reference evidence="2 3" key="1">
    <citation type="submission" date="2017-10" db="EMBL/GenBank/DDBJ databases">
        <title>Comparative genomics in systemic dimorphic fungi from Ajellomycetaceae.</title>
        <authorList>
            <person name="Munoz J.F."/>
            <person name="Mcewen J.G."/>
            <person name="Clay O.K."/>
            <person name="Cuomo C.A."/>
        </authorList>
    </citation>
    <scope>NUCLEOTIDE SEQUENCE [LARGE SCALE GENOMIC DNA]</scope>
    <source>
        <strain evidence="2 3">UAMH130</strain>
    </source>
</reference>
<evidence type="ECO:0000313" key="3">
    <source>
        <dbReference type="Proteomes" id="UP000224080"/>
    </source>
</evidence>
<evidence type="ECO:0000256" key="1">
    <source>
        <dbReference type="SAM" id="MobiDB-lite"/>
    </source>
</evidence>
<dbReference type="AlphaFoldDB" id="A0A2B7X8N7"/>
<feature type="compositionally biased region" description="Acidic residues" evidence="1">
    <location>
        <begin position="97"/>
        <end position="110"/>
    </location>
</feature>
<dbReference type="OrthoDB" id="4188710at2759"/>
<proteinExistence type="predicted"/>
<gene>
    <name evidence="2" type="ORF">GX51_01475</name>
</gene>
<sequence length="229" mass="24356">MASSKKAEGGAGNEITPSIENCAEIEGALPARDPNLSNLDKLKAVEVSLNDFSIAGPGATATTHKNKNNNTVEEEENALPTNNNDEQEQQQETNNDSGDDEDEDENEDEQAPSTPSTTNSTASSASTNISTSTQVRMALLARHVRRTLNEIVAAENSIATLPGPAREAREAKETAANLARTTTRILGLYVSVCNLFEEDGLESVGGCEMAATIRATIAEYPTIRGRCGF</sequence>
<dbReference type="EMBL" id="PDNC01000011">
    <property type="protein sequence ID" value="PGH08034.1"/>
    <property type="molecule type" value="Genomic_DNA"/>
</dbReference>
<organism evidence="2 3">
    <name type="scientific">Blastomyces parvus</name>
    <dbReference type="NCBI Taxonomy" id="2060905"/>
    <lineage>
        <taxon>Eukaryota</taxon>
        <taxon>Fungi</taxon>
        <taxon>Dikarya</taxon>
        <taxon>Ascomycota</taxon>
        <taxon>Pezizomycotina</taxon>
        <taxon>Eurotiomycetes</taxon>
        <taxon>Eurotiomycetidae</taxon>
        <taxon>Onygenales</taxon>
        <taxon>Ajellomycetaceae</taxon>
        <taxon>Blastomyces</taxon>
    </lineage>
</organism>
<evidence type="ECO:0000313" key="2">
    <source>
        <dbReference type="EMBL" id="PGH08034.1"/>
    </source>
</evidence>
<feature type="compositionally biased region" description="Low complexity" evidence="1">
    <location>
        <begin position="112"/>
        <end position="130"/>
    </location>
</feature>